<dbReference type="AlphaFoldDB" id="A0A0E9UJN8"/>
<sequence length="18" mass="2229">MHESRAQTHRQEQGLKHR</sequence>
<organism evidence="1">
    <name type="scientific">Anguilla anguilla</name>
    <name type="common">European freshwater eel</name>
    <name type="synonym">Muraena anguilla</name>
    <dbReference type="NCBI Taxonomy" id="7936"/>
    <lineage>
        <taxon>Eukaryota</taxon>
        <taxon>Metazoa</taxon>
        <taxon>Chordata</taxon>
        <taxon>Craniata</taxon>
        <taxon>Vertebrata</taxon>
        <taxon>Euteleostomi</taxon>
        <taxon>Actinopterygii</taxon>
        <taxon>Neopterygii</taxon>
        <taxon>Teleostei</taxon>
        <taxon>Anguilliformes</taxon>
        <taxon>Anguillidae</taxon>
        <taxon>Anguilla</taxon>
    </lineage>
</organism>
<name>A0A0E9UJN8_ANGAN</name>
<proteinExistence type="predicted"/>
<reference evidence="1" key="2">
    <citation type="journal article" date="2015" name="Fish Shellfish Immunol.">
        <title>Early steps in the European eel (Anguilla anguilla)-Vibrio vulnificus interaction in the gills: Role of the RtxA13 toxin.</title>
        <authorList>
            <person name="Callol A."/>
            <person name="Pajuelo D."/>
            <person name="Ebbesson L."/>
            <person name="Teles M."/>
            <person name="MacKenzie S."/>
            <person name="Amaro C."/>
        </authorList>
    </citation>
    <scope>NUCLEOTIDE SEQUENCE</scope>
</reference>
<reference evidence="1" key="1">
    <citation type="submission" date="2014-11" db="EMBL/GenBank/DDBJ databases">
        <authorList>
            <person name="Amaro Gonzalez C."/>
        </authorList>
    </citation>
    <scope>NUCLEOTIDE SEQUENCE</scope>
</reference>
<accession>A0A0E9UJN8</accession>
<evidence type="ECO:0000313" key="1">
    <source>
        <dbReference type="EMBL" id="JAH65480.1"/>
    </source>
</evidence>
<protein>
    <submittedName>
        <fullName evidence="1">Uncharacterized protein</fullName>
    </submittedName>
</protein>
<dbReference type="EMBL" id="GBXM01043097">
    <property type="protein sequence ID" value="JAH65480.1"/>
    <property type="molecule type" value="Transcribed_RNA"/>
</dbReference>